<evidence type="ECO:0000256" key="2">
    <source>
        <dbReference type="ARBA" id="ARBA00023043"/>
    </source>
</evidence>
<feature type="repeat" description="ANK" evidence="3">
    <location>
        <begin position="955"/>
        <end position="987"/>
    </location>
</feature>
<dbReference type="InterPro" id="IPR043822">
    <property type="entry name" value="EsV_1_7_cys"/>
</dbReference>
<dbReference type="GO" id="GO:0045087">
    <property type="term" value="P:innate immune response"/>
    <property type="evidence" value="ECO:0007669"/>
    <property type="project" value="TreeGrafter"/>
</dbReference>
<evidence type="ECO:0000313" key="6">
    <source>
        <dbReference type="EMBL" id="CAE8733841.1"/>
    </source>
</evidence>
<feature type="coiled-coil region" evidence="4">
    <location>
        <begin position="754"/>
        <end position="786"/>
    </location>
</feature>
<sequence length="1735" mass="190864">MVRGRADSTSSRRTLPGFQTVKDLVLRGADVNAADCAAWSPLHVRNPRTRQPASPRAREPANSPRTRAPTHPCTREPAKPQSREARSREPVKSRNHEAADPRNDEPATREPTNPQTREHANPHTREPVNPRTRETCEPATPRKQTYSRHESQGGGRRGISMAKSKVSWRVAVVPPRPSERSRWSPAAVDYPYASDGDSATSVFGLGDGYQAGAARAPPVLAMHRCMSDSACGCRAAPQRRAPEASLNGFASHDCCPPQPLPQRSPTTRSEAFGGSTGSRTPPSWVAPTKTEVSSRMVSRLPRSASTGSCNRRDAGSETGSDWPLQAHLESLRMEQQAVHARCHRAELLIEEKVRSLRTSRDRLANEEAQLQQRQLQLQMALRAQEQLRRAGDIGRQEAECLAQCAASEGAAQLARRSQLEEQLSAQLREAERRVQAMEAAGQLRLQEIIAEGAAGLRRAAQLGRKHTELWGAETEAAAAQSAQEARLQVLWDERLETNLFAKSQLGQKRTEDAELKMQQRAQQELAQEQKRLEEVQLKARTVLQEGMQNEEFTWLAKMRPVWQAESQHAMAEVRCAELEVQRQESRMRAWCTEEVEVVSAREEASAEAWLARVSAAAEAQAESETNSVRAACSRLEKSFTADQPSGVSPSKALEQPSPASQAAESRLAQREEAWRQRLASAQRLGEESVALYRSESLEAQRALAALEASRQAPHEEQLASAEALHQARCEASFTEGLEAVQSGAAREAIFADRLSAAERSRDDALRHAAELQRRSAELRKEELAATAMLEEKVILHAEERREALLGRHRAMLGLDDFNASNVSFASSIGAVASTAMMSPPPGVPPGSARKVVPTTGVRDLRGDWSSDYVSLHSARKSLTSEADAPRQDSYYQLRVATSHGSTFHLVSCKNPVIEGSPRSLTRSRSSSLPIPPVYQAAIQAVETYGWEEIHPTESAEWTALHWAASAGQLEVCSRLLAAAADPRQPDHTGKSALQYAREAGHLERGAFDERLVQDLPADLSQCAGEEGEIMSPSESEPGRGLAADQQMLWTNCRHCFKWSLSKWQCPAVTTARCCWPPHQFLAQFRSWSTLNSSLPLRQSCSRALLERQAEEELESPRQATLTAVLPENAPTSAAQREAGRIYVTVRGTLKKWSGRQLVPVCGCPWRRSPVFGLPDDERPTCCAQCKSANMVDIENQKCKCSRGRPGFGFRDKKRPTCCAQCKSLDMVDMKNQKCKCGRSRPCFGCHDDEMPTCCNQCKSPDMVNIVSKKCKCGRSQPYFGFPDAERPTCCAQCKSADMVDIRNRKCKCGKSQPGFGFRDDKRPTCCAQCKSSDMVDIKSKMCKCGRSRPSSGFPDDARPTCCAKCRSPDMVDKVSRRCVVCGIFAAYPDSKGFPKRLCAQHSADVGAHRLSPPREEISGLVAASRVQPDGYHPGRREVWEFFGNYFHGYPPGHPEHSSVCVGDQPASKLYESTMARNDLLLGSERVDSVLYIWEHDFLSWEAEGSDRSILSIVRQHSYFICFQDCRSLSRACSSNRAGESWWSAVTAPLPRAAAGTADTGPFLKQLGVLFPAVFILRFGLQTVAHALGAGDATAPALLTAILAGSSMTIWRAAEKEVDQHCMLDTSKQGVPHGDVCFHLGGPSWELASLHVTLEEAFGMALAIAHLAPVSLFENWGLHGPSGYRWAAVVAHTATAVTVTIMSYHFTLRTLRVQTPAEGVASQVSEVWLGLAAGNW</sequence>
<name>A0A813LMT8_POLGL</name>
<evidence type="ECO:0000256" key="3">
    <source>
        <dbReference type="PROSITE-ProRule" id="PRU00023"/>
    </source>
</evidence>
<feature type="compositionally biased region" description="Basic and acidic residues" evidence="5">
    <location>
        <begin position="116"/>
        <end position="136"/>
    </location>
</feature>
<feature type="coiled-coil region" evidence="4">
    <location>
        <begin position="413"/>
        <end position="440"/>
    </location>
</feature>
<dbReference type="SMART" id="SM01425">
    <property type="entry name" value="EsV_1_7"/>
    <property type="match status" value="5"/>
</dbReference>
<feature type="non-terminal residue" evidence="6">
    <location>
        <position position="1"/>
    </location>
</feature>
<feature type="compositionally biased region" description="Basic and acidic residues" evidence="5">
    <location>
        <begin position="73"/>
        <end position="108"/>
    </location>
</feature>
<feature type="region of interest" description="Disordered" evidence="5">
    <location>
        <begin position="1"/>
        <end position="20"/>
    </location>
</feature>
<dbReference type="Pfam" id="PF19114">
    <property type="entry name" value="EsV_1_7_cys"/>
    <property type="match status" value="6"/>
</dbReference>
<evidence type="ECO:0000313" key="7">
    <source>
        <dbReference type="Proteomes" id="UP000626109"/>
    </source>
</evidence>
<keyword evidence="1" id="KW-0677">Repeat</keyword>
<feature type="region of interest" description="Disordered" evidence="5">
    <location>
        <begin position="35"/>
        <end position="162"/>
    </location>
</feature>
<keyword evidence="4" id="KW-0175">Coiled coil</keyword>
<dbReference type="PANTHER" id="PTHR23206">
    <property type="entry name" value="MASK PROTEIN"/>
    <property type="match status" value="1"/>
</dbReference>
<protein>
    <submittedName>
        <fullName evidence="6">Uncharacterized protein</fullName>
    </submittedName>
</protein>
<proteinExistence type="predicted"/>
<evidence type="ECO:0000256" key="4">
    <source>
        <dbReference type="SAM" id="Coils"/>
    </source>
</evidence>
<dbReference type="PROSITE" id="PS50088">
    <property type="entry name" value="ANK_REPEAT"/>
    <property type="match status" value="1"/>
</dbReference>
<dbReference type="GO" id="GO:0005737">
    <property type="term" value="C:cytoplasm"/>
    <property type="evidence" value="ECO:0007669"/>
    <property type="project" value="TreeGrafter"/>
</dbReference>
<feature type="region of interest" description="Disordered" evidence="5">
    <location>
        <begin position="257"/>
        <end position="321"/>
    </location>
</feature>
<feature type="coiled-coil region" evidence="4">
    <location>
        <begin position="349"/>
        <end position="383"/>
    </location>
</feature>
<dbReference type="Proteomes" id="UP000626109">
    <property type="component" value="Unassembled WGS sequence"/>
</dbReference>
<keyword evidence="2 3" id="KW-0040">ANK repeat</keyword>
<comment type="caution">
    <text evidence="6">The sequence shown here is derived from an EMBL/GenBank/DDBJ whole genome shotgun (WGS) entry which is preliminary data.</text>
</comment>
<feature type="region of interest" description="Disordered" evidence="5">
    <location>
        <begin position="639"/>
        <end position="667"/>
    </location>
</feature>
<organism evidence="6 7">
    <name type="scientific">Polarella glacialis</name>
    <name type="common">Dinoflagellate</name>
    <dbReference type="NCBI Taxonomy" id="89957"/>
    <lineage>
        <taxon>Eukaryota</taxon>
        <taxon>Sar</taxon>
        <taxon>Alveolata</taxon>
        <taxon>Dinophyceae</taxon>
        <taxon>Suessiales</taxon>
        <taxon>Suessiaceae</taxon>
        <taxon>Polarella</taxon>
    </lineage>
</organism>
<dbReference type="InterPro" id="IPR051631">
    <property type="entry name" value="Ankyrin-KH/SAM_domain"/>
</dbReference>
<dbReference type="InterPro" id="IPR036770">
    <property type="entry name" value="Ankyrin_rpt-contain_sf"/>
</dbReference>
<reference evidence="6" key="1">
    <citation type="submission" date="2021-02" db="EMBL/GenBank/DDBJ databases">
        <authorList>
            <person name="Dougan E. K."/>
            <person name="Rhodes N."/>
            <person name="Thang M."/>
            <person name="Chan C."/>
        </authorList>
    </citation>
    <scope>NUCLEOTIDE SEQUENCE</scope>
</reference>
<accession>A0A813LMT8</accession>
<dbReference type="Gene3D" id="1.25.40.20">
    <property type="entry name" value="Ankyrin repeat-containing domain"/>
    <property type="match status" value="1"/>
</dbReference>
<dbReference type="Pfam" id="PF12796">
    <property type="entry name" value="Ank_2"/>
    <property type="match status" value="1"/>
</dbReference>
<gene>
    <name evidence="6" type="ORF">PGLA2088_LOCUS47017</name>
</gene>
<dbReference type="EMBL" id="CAJNNW010036387">
    <property type="protein sequence ID" value="CAE8733841.1"/>
    <property type="molecule type" value="Genomic_DNA"/>
</dbReference>
<evidence type="ECO:0000256" key="5">
    <source>
        <dbReference type="SAM" id="MobiDB-lite"/>
    </source>
</evidence>
<dbReference type="SUPFAM" id="SSF48403">
    <property type="entry name" value="Ankyrin repeat"/>
    <property type="match status" value="1"/>
</dbReference>
<evidence type="ECO:0000256" key="1">
    <source>
        <dbReference type="ARBA" id="ARBA00022737"/>
    </source>
</evidence>
<feature type="coiled-coil region" evidence="4">
    <location>
        <begin position="515"/>
        <end position="545"/>
    </location>
</feature>
<dbReference type="PANTHER" id="PTHR23206:SF7">
    <property type="entry name" value="PROTEIN KINASE DOMAIN-CONTAINING PROTEIN"/>
    <property type="match status" value="1"/>
</dbReference>
<dbReference type="InterPro" id="IPR002110">
    <property type="entry name" value="Ankyrin_rpt"/>
</dbReference>